<keyword evidence="2" id="KW-1133">Transmembrane helix</keyword>
<evidence type="ECO:0000256" key="2">
    <source>
        <dbReference type="SAM" id="Phobius"/>
    </source>
</evidence>
<feature type="compositionally biased region" description="Low complexity" evidence="1">
    <location>
        <begin position="39"/>
        <end position="66"/>
    </location>
</feature>
<keyword evidence="2" id="KW-0472">Membrane</keyword>
<feature type="transmembrane region" description="Helical" evidence="2">
    <location>
        <begin position="6"/>
        <end position="28"/>
    </location>
</feature>
<sequence length="90" mass="11039">MSLLKLIFYILAGWFLYKLIFQFIIPVYRGTKQVRRQMQDMQDAMRQQYEQQRQQQQQQQTAQQQVPPRPPQEAVRKRDDGDYIDFEEIK</sequence>
<feature type="region of interest" description="Disordered" evidence="1">
    <location>
        <begin position="39"/>
        <end position="90"/>
    </location>
</feature>
<feature type="compositionally biased region" description="Basic and acidic residues" evidence="1">
    <location>
        <begin position="74"/>
        <end position="90"/>
    </location>
</feature>
<gene>
    <name evidence="3" type="ORF">WJU16_12925</name>
</gene>
<evidence type="ECO:0000313" key="3">
    <source>
        <dbReference type="EMBL" id="WZN38905.1"/>
    </source>
</evidence>
<protein>
    <submittedName>
        <fullName evidence="3">DUF4834 family protein</fullName>
    </submittedName>
</protein>
<evidence type="ECO:0000313" key="4">
    <source>
        <dbReference type="Proteomes" id="UP001485459"/>
    </source>
</evidence>
<dbReference type="Pfam" id="PF16118">
    <property type="entry name" value="DUF4834"/>
    <property type="match status" value="1"/>
</dbReference>
<organism evidence="3 4">
    <name type="scientific">Chitinophaga pollutisoli</name>
    <dbReference type="NCBI Taxonomy" id="3133966"/>
    <lineage>
        <taxon>Bacteria</taxon>
        <taxon>Pseudomonadati</taxon>
        <taxon>Bacteroidota</taxon>
        <taxon>Chitinophagia</taxon>
        <taxon>Chitinophagales</taxon>
        <taxon>Chitinophagaceae</taxon>
        <taxon>Chitinophaga</taxon>
    </lineage>
</organism>
<keyword evidence="4" id="KW-1185">Reference proteome</keyword>
<name>A0ABZ2YGB2_9BACT</name>
<dbReference type="RefSeq" id="WP_341833915.1">
    <property type="nucleotide sequence ID" value="NZ_CP149822.1"/>
</dbReference>
<reference evidence="4" key="1">
    <citation type="submission" date="2024-03" db="EMBL/GenBank/DDBJ databases">
        <title>Chitinophaga horti sp. nov., isolated from garden soil.</title>
        <authorList>
            <person name="Lee D.S."/>
            <person name="Han D.M."/>
            <person name="Baek J.H."/>
            <person name="Choi D.G."/>
            <person name="Jeon J.H."/>
            <person name="Jeon C.O."/>
        </authorList>
    </citation>
    <scope>NUCLEOTIDE SEQUENCE [LARGE SCALE GENOMIC DNA]</scope>
    <source>
        <strain evidence="4">GPA1</strain>
    </source>
</reference>
<accession>A0ABZ2YGB2</accession>
<keyword evidence="2" id="KW-0812">Transmembrane</keyword>
<dbReference type="EMBL" id="CP149822">
    <property type="protein sequence ID" value="WZN38905.1"/>
    <property type="molecule type" value="Genomic_DNA"/>
</dbReference>
<evidence type="ECO:0000256" key="1">
    <source>
        <dbReference type="SAM" id="MobiDB-lite"/>
    </source>
</evidence>
<dbReference type="InterPro" id="IPR032272">
    <property type="entry name" value="DUF4834"/>
</dbReference>
<dbReference type="Proteomes" id="UP001485459">
    <property type="component" value="Chromosome"/>
</dbReference>
<proteinExistence type="predicted"/>